<evidence type="ECO:0000313" key="3">
    <source>
        <dbReference type="Proteomes" id="UP000284006"/>
    </source>
</evidence>
<evidence type="ECO:0008006" key="4">
    <source>
        <dbReference type="Google" id="ProtNLM"/>
    </source>
</evidence>
<evidence type="ECO:0000256" key="1">
    <source>
        <dbReference type="SAM" id="Phobius"/>
    </source>
</evidence>
<evidence type="ECO:0000313" key="2">
    <source>
        <dbReference type="EMBL" id="RJG14671.1"/>
    </source>
</evidence>
<keyword evidence="1" id="KW-0472">Membrane</keyword>
<comment type="caution">
    <text evidence="2">The sequence shown here is derived from an EMBL/GenBank/DDBJ whole genome shotgun (WGS) entry which is preliminary data.</text>
</comment>
<keyword evidence="3" id="KW-1185">Reference proteome</keyword>
<dbReference type="RefSeq" id="WP_119811927.1">
    <property type="nucleotide sequence ID" value="NZ_QYUP01000126.1"/>
</dbReference>
<dbReference type="Proteomes" id="UP000284006">
    <property type="component" value="Unassembled WGS sequence"/>
</dbReference>
<name>A0A418XQH0_9BURK</name>
<organism evidence="2 3">
    <name type="scientific">Massilia cavernae</name>
    <dbReference type="NCBI Taxonomy" id="2320864"/>
    <lineage>
        <taxon>Bacteria</taxon>
        <taxon>Pseudomonadati</taxon>
        <taxon>Pseudomonadota</taxon>
        <taxon>Betaproteobacteria</taxon>
        <taxon>Burkholderiales</taxon>
        <taxon>Oxalobacteraceae</taxon>
        <taxon>Telluria group</taxon>
        <taxon>Massilia</taxon>
    </lineage>
</organism>
<keyword evidence="1" id="KW-1133">Transmembrane helix</keyword>
<proteinExistence type="predicted"/>
<dbReference type="EMBL" id="QYUP01000126">
    <property type="protein sequence ID" value="RJG14671.1"/>
    <property type="molecule type" value="Genomic_DNA"/>
</dbReference>
<keyword evidence="1" id="KW-0812">Transmembrane</keyword>
<protein>
    <recommendedName>
        <fullName evidence="4">Pilus assembly protein</fullName>
    </recommendedName>
</protein>
<reference evidence="2 3" key="1">
    <citation type="submission" date="2018-09" db="EMBL/GenBank/DDBJ databases">
        <authorList>
            <person name="Zhu H."/>
        </authorList>
    </citation>
    <scope>NUCLEOTIDE SEQUENCE [LARGE SCALE GENOMIC DNA]</scope>
    <source>
        <strain evidence="2 3">K1S02-61</strain>
    </source>
</reference>
<dbReference type="OrthoDB" id="5739160at2"/>
<gene>
    <name evidence="2" type="ORF">D3872_17030</name>
</gene>
<dbReference type="AlphaFoldDB" id="A0A418XQH0"/>
<accession>A0A418XQH0</accession>
<feature type="transmembrane region" description="Helical" evidence="1">
    <location>
        <begin position="12"/>
        <end position="32"/>
    </location>
</feature>
<sequence length="187" mass="19729">MKTLHRQQGITLIMALIMLVVLTLLALTSFNLNQSNLQVVSNMQQREEVTAAAREVIEETISNTRFFESPANVLANPCGANNTRCIDVNGDGANDITVAITPAPNCVKAQAIKSSDLNLEEPEDIGCTLGANQNFGTAGASTGNSACANSVWDVHVVATDTATEAQVEVTQGVAVRVAEEDIATNCP</sequence>